<dbReference type="InterPro" id="IPR023198">
    <property type="entry name" value="PGP-like_dom2"/>
</dbReference>
<keyword evidence="1" id="KW-0378">Hydrolase</keyword>
<dbReference type="InterPro" id="IPR036412">
    <property type="entry name" value="HAD-like_sf"/>
</dbReference>
<comment type="caution">
    <text evidence="2">The sequence shown here is derived from an EMBL/GenBank/DDBJ whole genome shotgun (WGS) entry which is preliminary data.</text>
</comment>
<organism evidence="2 3">
    <name type="scientific">Fusarium oligoseptatum</name>
    <dbReference type="NCBI Taxonomy" id="2604345"/>
    <lineage>
        <taxon>Eukaryota</taxon>
        <taxon>Fungi</taxon>
        <taxon>Dikarya</taxon>
        <taxon>Ascomycota</taxon>
        <taxon>Pezizomycotina</taxon>
        <taxon>Sordariomycetes</taxon>
        <taxon>Hypocreomycetidae</taxon>
        <taxon>Hypocreales</taxon>
        <taxon>Nectriaceae</taxon>
        <taxon>Fusarium</taxon>
        <taxon>Fusarium solani species complex</taxon>
    </lineage>
</organism>
<dbReference type="SUPFAM" id="SSF56784">
    <property type="entry name" value="HAD-like"/>
    <property type="match status" value="1"/>
</dbReference>
<dbReference type="PANTHER" id="PTHR43316">
    <property type="entry name" value="HYDROLASE, HALOACID DELAHOGENASE-RELATED"/>
    <property type="match status" value="1"/>
</dbReference>
<sequence length="228" mass="25017">MVVFDPEWQPRAIIFDLLTGLLDSWTLWDASTPSKSEEEGRRWRGRYLEITFGAGAYVPYEALVRQAASDVGLPSSAPDALLQNWEDLKLWPETASVLQTLRSQGFQLGVVTNCSKHLGHLATQQVEKHASLDVDTPFKFDTTITAEESGFYKPVDKAYQAILTAMGLEASEVLFVAGSAGDVEGATNAGMKVAWHNKVGLTAKGEAVPLREGRTLTEALKDYLKVDE</sequence>
<accession>A0A428TCY4</accession>
<evidence type="ECO:0000256" key="1">
    <source>
        <dbReference type="ARBA" id="ARBA00022801"/>
    </source>
</evidence>
<dbReference type="Pfam" id="PF13419">
    <property type="entry name" value="HAD_2"/>
    <property type="match status" value="1"/>
</dbReference>
<dbReference type="InterPro" id="IPR051540">
    <property type="entry name" value="S-2-haloacid_dehalogenase"/>
</dbReference>
<protein>
    <recommendedName>
        <fullName evidence="4">Haloacid dehalogenase</fullName>
    </recommendedName>
</protein>
<keyword evidence="3" id="KW-1185">Reference proteome</keyword>
<dbReference type="SFLD" id="SFLDS00003">
    <property type="entry name" value="Haloacid_Dehalogenase"/>
    <property type="match status" value="1"/>
</dbReference>
<dbReference type="GO" id="GO:0016791">
    <property type="term" value="F:phosphatase activity"/>
    <property type="evidence" value="ECO:0007669"/>
    <property type="project" value="UniProtKB-ARBA"/>
</dbReference>
<dbReference type="AlphaFoldDB" id="A0A428TCY4"/>
<dbReference type="InterPro" id="IPR006439">
    <property type="entry name" value="HAD-SF_hydro_IA"/>
</dbReference>
<evidence type="ECO:0008006" key="4">
    <source>
        <dbReference type="Google" id="ProtNLM"/>
    </source>
</evidence>
<proteinExistence type="predicted"/>
<dbReference type="PANTHER" id="PTHR43316:SF3">
    <property type="entry name" value="HALOACID DEHALOGENASE, TYPE II (AFU_ORTHOLOGUE AFUA_2G07750)-RELATED"/>
    <property type="match status" value="1"/>
</dbReference>
<gene>
    <name evidence="2" type="ORF">CEP52_009413</name>
</gene>
<dbReference type="InterPro" id="IPR023214">
    <property type="entry name" value="HAD_sf"/>
</dbReference>
<name>A0A428TCY4_9HYPO</name>
<dbReference type="PRINTS" id="PR00413">
    <property type="entry name" value="HADHALOGNASE"/>
</dbReference>
<evidence type="ECO:0000313" key="2">
    <source>
        <dbReference type="EMBL" id="RSL99896.1"/>
    </source>
</evidence>
<dbReference type="InterPro" id="IPR041492">
    <property type="entry name" value="HAD_2"/>
</dbReference>
<dbReference type="Proteomes" id="UP000287144">
    <property type="component" value="Unassembled WGS sequence"/>
</dbReference>
<dbReference type="STRING" id="1325735.A0A428TCY4"/>
<dbReference type="SFLD" id="SFLDG01129">
    <property type="entry name" value="C1.5:_HAD__Beta-PGM__Phosphata"/>
    <property type="match status" value="1"/>
</dbReference>
<reference evidence="2 3" key="1">
    <citation type="submission" date="2017-06" db="EMBL/GenBank/DDBJ databases">
        <title>Comparative genomic analysis of Ambrosia Fusariam Clade fungi.</title>
        <authorList>
            <person name="Stajich J.E."/>
            <person name="Carrillo J."/>
            <person name="Kijimoto T."/>
            <person name="Eskalen A."/>
            <person name="O'Donnell K."/>
            <person name="Kasson M."/>
        </authorList>
    </citation>
    <scope>NUCLEOTIDE SEQUENCE [LARGE SCALE GENOMIC DNA]</scope>
    <source>
        <strain evidence="2 3">NRRL62579</strain>
    </source>
</reference>
<dbReference type="Gene3D" id="1.10.150.240">
    <property type="entry name" value="Putative phosphatase, domain 2"/>
    <property type="match status" value="1"/>
</dbReference>
<dbReference type="EMBL" id="NKCK01000099">
    <property type="protein sequence ID" value="RSL99896.1"/>
    <property type="molecule type" value="Genomic_DNA"/>
</dbReference>
<dbReference type="NCBIfam" id="TIGR01493">
    <property type="entry name" value="HAD-SF-IA-v2"/>
    <property type="match status" value="1"/>
</dbReference>
<dbReference type="Gene3D" id="3.40.50.1000">
    <property type="entry name" value="HAD superfamily/HAD-like"/>
    <property type="match status" value="1"/>
</dbReference>
<evidence type="ECO:0000313" key="3">
    <source>
        <dbReference type="Proteomes" id="UP000287144"/>
    </source>
</evidence>